<organism evidence="1">
    <name type="scientific">marine metagenome</name>
    <dbReference type="NCBI Taxonomy" id="408172"/>
    <lineage>
        <taxon>unclassified sequences</taxon>
        <taxon>metagenomes</taxon>
        <taxon>ecological metagenomes</taxon>
    </lineage>
</organism>
<reference evidence="1" key="1">
    <citation type="submission" date="2018-05" db="EMBL/GenBank/DDBJ databases">
        <authorList>
            <person name="Lanie J.A."/>
            <person name="Ng W.-L."/>
            <person name="Kazmierczak K.M."/>
            <person name="Andrzejewski T.M."/>
            <person name="Davidsen T.M."/>
            <person name="Wayne K.J."/>
            <person name="Tettelin H."/>
            <person name="Glass J.I."/>
            <person name="Rusch D."/>
            <person name="Podicherti R."/>
            <person name="Tsui H.-C.T."/>
            <person name="Winkler M.E."/>
        </authorList>
    </citation>
    <scope>NUCLEOTIDE SEQUENCE</scope>
</reference>
<sequence>MGPVDTIAHPLWDANRDLQESTNSDLHASLQGLQDSAAVPSWVAESSRSR</sequence>
<feature type="non-terminal residue" evidence="1">
    <location>
        <position position="50"/>
    </location>
</feature>
<protein>
    <submittedName>
        <fullName evidence="1">Uncharacterized protein</fullName>
    </submittedName>
</protein>
<dbReference type="AlphaFoldDB" id="A0A382MB03"/>
<evidence type="ECO:0000313" key="1">
    <source>
        <dbReference type="EMBL" id="SVC44431.1"/>
    </source>
</evidence>
<accession>A0A382MB03</accession>
<gene>
    <name evidence="1" type="ORF">METZ01_LOCUS297285</name>
</gene>
<name>A0A382MB03_9ZZZZ</name>
<proteinExistence type="predicted"/>
<dbReference type="EMBL" id="UINC01091564">
    <property type="protein sequence ID" value="SVC44431.1"/>
    <property type="molecule type" value="Genomic_DNA"/>
</dbReference>